<gene>
    <name evidence="1" type="ORF">AB0E89_22990</name>
</gene>
<name>A0ABV2ZLF2_9ACTN</name>
<sequence>MPPSTPDRTDQALRHRQLAVAAVNQAHAQYEIALLDHVTARVLDALPEATHLTFDFHTHSREAELHAVWATHHHGTEELLLDARRDTDITGLDLVELGDDLTDTLAGLDSAAWSSVRPMPRPDKRWVLDLPPADRAGRIAELVRGHHPEARLLTIDVSRNPCRVTGMTLVDADGLPQQISASDSQPLWPAATEQRITAFARQIHALPHLRAQHLARIGGPQDRTAFLLLPETGSASATGTKKELS</sequence>
<dbReference type="EMBL" id="JBEZVE010000012">
    <property type="protein sequence ID" value="MEU3783377.1"/>
    <property type="molecule type" value="Genomic_DNA"/>
</dbReference>
<evidence type="ECO:0000313" key="2">
    <source>
        <dbReference type="Proteomes" id="UP001550739"/>
    </source>
</evidence>
<comment type="caution">
    <text evidence="1">The sequence shown here is derived from an EMBL/GenBank/DDBJ whole genome shotgun (WGS) entry which is preliminary data.</text>
</comment>
<protein>
    <submittedName>
        <fullName evidence="1">Uncharacterized protein</fullName>
    </submittedName>
</protein>
<keyword evidence="2" id="KW-1185">Reference proteome</keyword>
<organism evidence="1 2">
    <name type="scientific">Streptomyces sp. 900129855</name>
    <dbReference type="NCBI Taxonomy" id="3155129"/>
    <lineage>
        <taxon>Bacteria</taxon>
        <taxon>Bacillati</taxon>
        <taxon>Actinomycetota</taxon>
        <taxon>Actinomycetes</taxon>
        <taxon>Kitasatosporales</taxon>
        <taxon>Streptomycetaceae</taxon>
        <taxon>Streptomyces</taxon>
    </lineage>
</organism>
<dbReference type="RefSeq" id="WP_361704496.1">
    <property type="nucleotide sequence ID" value="NZ_JBEZVE010000012.1"/>
</dbReference>
<evidence type="ECO:0000313" key="1">
    <source>
        <dbReference type="EMBL" id="MEU3783377.1"/>
    </source>
</evidence>
<dbReference type="Proteomes" id="UP001550739">
    <property type="component" value="Unassembled WGS sequence"/>
</dbReference>
<accession>A0ABV2ZLF2</accession>
<reference evidence="1 2" key="1">
    <citation type="submission" date="2024-06" db="EMBL/GenBank/DDBJ databases">
        <title>The Natural Products Discovery Center: Release of the First 8490 Sequenced Strains for Exploring Actinobacteria Biosynthetic Diversity.</title>
        <authorList>
            <person name="Kalkreuter E."/>
            <person name="Kautsar S.A."/>
            <person name="Yang D."/>
            <person name="Bader C.D."/>
            <person name="Teijaro C.N."/>
            <person name="Fluegel L."/>
            <person name="Davis C.M."/>
            <person name="Simpson J.R."/>
            <person name="Lauterbach L."/>
            <person name="Steele A.D."/>
            <person name="Gui C."/>
            <person name="Meng S."/>
            <person name="Li G."/>
            <person name="Viehrig K."/>
            <person name="Ye F."/>
            <person name="Su P."/>
            <person name="Kiefer A.F."/>
            <person name="Nichols A."/>
            <person name="Cepeda A.J."/>
            <person name="Yan W."/>
            <person name="Fan B."/>
            <person name="Jiang Y."/>
            <person name="Adhikari A."/>
            <person name="Zheng C.-J."/>
            <person name="Schuster L."/>
            <person name="Cowan T.M."/>
            <person name="Smanski M.J."/>
            <person name="Chevrette M.G."/>
            <person name="De Carvalho L.P.S."/>
            <person name="Shen B."/>
        </authorList>
    </citation>
    <scope>NUCLEOTIDE SEQUENCE [LARGE SCALE GENOMIC DNA]</scope>
    <source>
        <strain evidence="1 2">NPDC033843</strain>
    </source>
</reference>
<proteinExistence type="predicted"/>